<dbReference type="InterPro" id="IPR036236">
    <property type="entry name" value="Znf_C2H2_sf"/>
</dbReference>
<keyword evidence="6" id="KW-0805">Transcription regulation</keyword>
<feature type="domain" description="C2H2-type" evidence="11">
    <location>
        <begin position="236"/>
        <end position="266"/>
    </location>
</feature>
<evidence type="ECO:0000256" key="10">
    <source>
        <dbReference type="SAM" id="MobiDB-lite"/>
    </source>
</evidence>
<dbReference type="SUPFAM" id="SSF57667">
    <property type="entry name" value="beta-beta-alpha zinc fingers"/>
    <property type="match status" value="4"/>
</dbReference>
<dbReference type="RefSeq" id="XP_028130169.1">
    <property type="nucleotide sequence ID" value="XM_028274368.1"/>
</dbReference>
<evidence type="ECO:0000256" key="2">
    <source>
        <dbReference type="ARBA" id="ARBA00022723"/>
    </source>
</evidence>
<name>A0A6P7F9M3_DIAVI</name>
<evidence type="ECO:0000313" key="12">
    <source>
        <dbReference type="RefSeq" id="XP_028130169.1"/>
    </source>
</evidence>
<feature type="region of interest" description="Disordered" evidence="10">
    <location>
        <begin position="1"/>
        <end position="22"/>
    </location>
</feature>
<dbReference type="PANTHER" id="PTHR47772:SF13">
    <property type="entry name" value="GASTRULA ZINC FINGER PROTEIN XLCGF49.1-LIKE-RELATED"/>
    <property type="match status" value="1"/>
</dbReference>
<sequence>METTTEESGKTSPIKNDLNKDSLELDTSPKKLKYKCQFENCDVAYRKKWLLEEHIRKHNKERPFVCTSPDCNKTFTKDSHLKRHKVMVHEKSCEQICDFEDCGKIFNNKYSLKKHKTKVHDKNYSFICSECSKGFLKRCHLTQHMFVHTGEPPFKCHTCNLGFLLSRDLAKHNRNHKTYTCECGEIFDRWSKLRAHKKDICRLIEKKCRNCSTLFTDKKNLHAHYKICSSKFRKTFQCPYLNCTKVYQYNRNLKDHIKSNHGSERPKSYVCNIDNCERAFSHQCLLNRHIKKHGAKKTASKRKEEKATRKDKGTRKTYLPATLAGVKLSRREHLQVLKGNKKILSDISKVGSEKENLEAYTVPTDTKVEEHHNEVCTVSRMIDDHDYGIPLVPNERLEVSENKLNVICRDKLKAGNLITYNGDETDTYMEEDICSVKINTPLIERDHDYGIQLLSDAILLGECARVLNKLQEYIS</sequence>
<organism evidence="13">
    <name type="scientific">Diabrotica virgifera virgifera</name>
    <name type="common">western corn rootworm</name>
    <dbReference type="NCBI Taxonomy" id="50390"/>
    <lineage>
        <taxon>Eukaryota</taxon>
        <taxon>Metazoa</taxon>
        <taxon>Ecdysozoa</taxon>
        <taxon>Arthropoda</taxon>
        <taxon>Hexapoda</taxon>
        <taxon>Insecta</taxon>
        <taxon>Pterygota</taxon>
        <taxon>Neoptera</taxon>
        <taxon>Endopterygota</taxon>
        <taxon>Coleoptera</taxon>
        <taxon>Polyphaga</taxon>
        <taxon>Cucujiformia</taxon>
        <taxon>Chrysomeloidea</taxon>
        <taxon>Chrysomelidae</taxon>
        <taxon>Galerucinae</taxon>
        <taxon>Diabroticina</taxon>
        <taxon>Diabroticites</taxon>
        <taxon>Diabrotica</taxon>
    </lineage>
</organism>
<dbReference type="PANTHER" id="PTHR47772">
    <property type="entry name" value="ZINC FINGER PROTEIN 200"/>
    <property type="match status" value="1"/>
</dbReference>
<evidence type="ECO:0000256" key="8">
    <source>
        <dbReference type="ARBA" id="ARBA00023242"/>
    </source>
</evidence>
<dbReference type="InterPro" id="IPR050636">
    <property type="entry name" value="C2H2-ZF_domain-containing"/>
</dbReference>
<proteinExistence type="predicted"/>
<evidence type="ECO:0000256" key="5">
    <source>
        <dbReference type="ARBA" id="ARBA00022833"/>
    </source>
</evidence>
<keyword evidence="3" id="KW-0677">Repeat</keyword>
<feature type="region of interest" description="Disordered" evidence="10">
    <location>
        <begin position="294"/>
        <end position="315"/>
    </location>
</feature>
<dbReference type="InterPro" id="IPR013087">
    <property type="entry name" value="Znf_C2H2_type"/>
</dbReference>
<evidence type="ECO:0000256" key="6">
    <source>
        <dbReference type="ARBA" id="ARBA00023015"/>
    </source>
</evidence>
<dbReference type="Gene3D" id="3.30.160.60">
    <property type="entry name" value="Classic Zinc Finger"/>
    <property type="match status" value="7"/>
</dbReference>
<evidence type="ECO:0000256" key="3">
    <source>
        <dbReference type="ARBA" id="ARBA00022737"/>
    </source>
</evidence>
<dbReference type="GO" id="GO:0005634">
    <property type="term" value="C:nucleus"/>
    <property type="evidence" value="ECO:0007669"/>
    <property type="project" value="UniProtKB-SubCell"/>
</dbReference>
<feature type="domain" description="C2H2-type" evidence="11">
    <location>
        <begin position="34"/>
        <end position="63"/>
    </location>
</feature>
<dbReference type="AlphaFoldDB" id="A0A6P7F9M3"/>
<evidence type="ECO:0000256" key="1">
    <source>
        <dbReference type="ARBA" id="ARBA00004123"/>
    </source>
</evidence>
<protein>
    <submittedName>
        <fullName evidence="12 13">Zinc finger protein 93-like</fullName>
    </submittedName>
</protein>
<dbReference type="OrthoDB" id="2687452at2759"/>
<feature type="compositionally biased region" description="Basic and acidic residues" evidence="10">
    <location>
        <begin position="301"/>
        <end position="311"/>
    </location>
</feature>
<dbReference type="Pfam" id="PF00096">
    <property type="entry name" value="zf-C2H2"/>
    <property type="match status" value="4"/>
</dbReference>
<feature type="domain" description="C2H2-type" evidence="11">
    <location>
        <begin position="126"/>
        <end position="153"/>
    </location>
</feature>
<evidence type="ECO:0000256" key="9">
    <source>
        <dbReference type="PROSITE-ProRule" id="PRU00042"/>
    </source>
</evidence>
<dbReference type="SMART" id="SM00355">
    <property type="entry name" value="ZnF_C2H2"/>
    <property type="match status" value="8"/>
</dbReference>
<dbReference type="PROSITE" id="PS50157">
    <property type="entry name" value="ZINC_FINGER_C2H2_2"/>
    <property type="match status" value="7"/>
</dbReference>
<dbReference type="PROSITE" id="PS00028">
    <property type="entry name" value="ZINC_FINGER_C2H2_1"/>
    <property type="match status" value="7"/>
</dbReference>
<feature type="domain" description="C2H2-type" evidence="11">
    <location>
        <begin position="95"/>
        <end position="125"/>
    </location>
</feature>
<dbReference type="GO" id="GO:0008270">
    <property type="term" value="F:zinc ion binding"/>
    <property type="evidence" value="ECO:0007669"/>
    <property type="project" value="UniProtKB-KW"/>
</dbReference>
<keyword evidence="8" id="KW-0539">Nucleus</keyword>
<feature type="domain" description="C2H2-type" evidence="11">
    <location>
        <begin position="269"/>
        <end position="298"/>
    </location>
</feature>
<reference evidence="12 13" key="1">
    <citation type="submission" date="2025-04" db="UniProtKB">
        <authorList>
            <consortium name="RefSeq"/>
        </authorList>
    </citation>
    <scope>IDENTIFICATION</scope>
    <source>
        <tissue evidence="12 13">Whole insect</tissue>
    </source>
</reference>
<dbReference type="KEGG" id="dvv:114326126"/>
<dbReference type="RefSeq" id="XP_028130170.1">
    <property type="nucleotide sequence ID" value="XM_028274369.1"/>
</dbReference>
<feature type="domain" description="C2H2-type" evidence="11">
    <location>
        <begin position="154"/>
        <end position="176"/>
    </location>
</feature>
<keyword evidence="7" id="KW-0804">Transcription</keyword>
<accession>A0A6P7F9M3</accession>
<evidence type="ECO:0000313" key="13">
    <source>
        <dbReference type="RefSeq" id="XP_028130170.1"/>
    </source>
</evidence>
<feature type="domain" description="C2H2-type" evidence="11">
    <location>
        <begin position="64"/>
        <end position="94"/>
    </location>
</feature>
<gene>
    <name evidence="12 13" type="primary">LOC114326126</name>
</gene>
<evidence type="ECO:0000259" key="11">
    <source>
        <dbReference type="PROSITE" id="PS50157"/>
    </source>
</evidence>
<keyword evidence="2" id="KW-0479">Metal-binding</keyword>
<evidence type="ECO:0000256" key="4">
    <source>
        <dbReference type="ARBA" id="ARBA00022771"/>
    </source>
</evidence>
<comment type="subcellular location">
    <subcellularLocation>
        <location evidence="1">Nucleus</location>
    </subcellularLocation>
</comment>
<keyword evidence="5" id="KW-0862">Zinc</keyword>
<keyword evidence="4 9" id="KW-0863">Zinc-finger</keyword>
<evidence type="ECO:0000256" key="7">
    <source>
        <dbReference type="ARBA" id="ARBA00023163"/>
    </source>
</evidence>